<organism evidence="3 4">
    <name type="scientific">Nocardia kruczakiae</name>
    <dbReference type="NCBI Taxonomy" id="261477"/>
    <lineage>
        <taxon>Bacteria</taxon>
        <taxon>Bacillati</taxon>
        <taxon>Actinomycetota</taxon>
        <taxon>Actinomycetes</taxon>
        <taxon>Mycobacteriales</taxon>
        <taxon>Nocardiaceae</taxon>
        <taxon>Nocardia</taxon>
    </lineage>
</organism>
<name>A0ABU1X9W0_9NOCA</name>
<dbReference type="InterPro" id="IPR045851">
    <property type="entry name" value="AMP-bd_C_sf"/>
</dbReference>
<evidence type="ECO:0000259" key="1">
    <source>
        <dbReference type="Pfam" id="PF00501"/>
    </source>
</evidence>
<feature type="domain" description="AMP-binding enzyme C-terminal" evidence="2">
    <location>
        <begin position="406"/>
        <end position="479"/>
    </location>
</feature>
<dbReference type="Gene3D" id="3.40.50.12780">
    <property type="entry name" value="N-terminal domain of ligase-like"/>
    <property type="match status" value="1"/>
</dbReference>
<evidence type="ECO:0000313" key="4">
    <source>
        <dbReference type="Proteomes" id="UP001251217"/>
    </source>
</evidence>
<reference evidence="3 4" key="1">
    <citation type="submission" date="2023-07" db="EMBL/GenBank/DDBJ databases">
        <title>Sorghum-associated microbial communities from plants grown in Nebraska, USA.</title>
        <authorList>
            <person name="Schachtman D."/>
        </authorList>
    </citation>
    <scope>NUCLEOTIDE SEQUENCE [LARGE SCALE GENOMIC DNA]</scope>
    <source>
        <strain evidence="3 4">4272</strain>
    </source>
</reference>
<protein>
    <submittedName>
        <fullName evidence="3">Acyl-coenzyme A synthetase/AMP-(Fatty) acid ligase</fullName>
    </submittedName>
</protein>
<gene>
    <name evidence="3" type="ORF">J2W56_001048</name>
</gene>
<keyword evidence="4" id="KW-1185">Reference proteome</keyword>
<evidence type="ECO:0000313" key="3">
    <source>
        <dbReference type="EMBL" id="MDR7167330.1"/>
    </source>
</evidence>
<dbReference type="InterPro" id="IPR000873">
    <property type="entry name" value="AMP-dep_synth/lig_dom"/>
</dbReference>
<dbReference type="InterPro" id="IPR042099">
    <property type="entry name" value="ANL_N_sf"/>
</dbReference>
<feature type="domain" description="AMP-dependent synthetase/ligase" evidence="1">
    <location>
        <begin position="15"/>
        <end position="359"/>
    </location>
</feature>
<dbReference type="RefSeq" id="WP_310399080.1">
    <property type="nucleotide sequence ID" value="NZ_JAVDWW010000001.1"/>
</dbReference>
<proteinExistence type="predicted"/>
<dbReference type="SUPFAM" id="SSF56801">
    <property type="entry name" value="Acetyl-CoA synthetase-like"/>
    <property type="match status" value="1"/>
</dbReference>
<sequence>MMGTRDRFRQLLDEAPGDVDAIEFGGEWITWSSLQQIDRDLERELSARGLGKDARVGVILENTPEHLATLVSLISSGRCAVTLSPLQPPQRLAADLAAAELPALVGSAEALARPGLRKAAGDAAVLELSPGGVRLTSDAHHERRPTDASPGIVVEMLTSGTTGPPKRIRLSERQFDTALAGSVPKPPDGTLFRSGVSLVVTPLVHIGGLWSAMGPIYTGRRVCLMSKFSLEDWVCAVVRHRPRACGLVPAALRSILRAQIPAEQLSSLQVITTGTAFCPPELIDEMFEAYGIRVLPTYGATEFAGAVAMWTYPLHEKYWASKAGSAGRALPGVSLRVTDADGAELPVGEQGHLEIRSKQTPVGEHEWLRTSDLAAIDEQGFLWIRGRADDAIIRGGFKVHPDHVRSVLEKHPSVREAAVAPRADERLGQVPVAGVELEPGMPVPDEAELRDFCRETLTPYEVPVNIVIFGELPRTPSSKVSRVELLEQIEEQLRQRSSA</sequence>
<comment type="caution">
    <text evidence="3">The sequence shown here is derived from an EMBL/GenBank/DDBJ whole genome shotgun (WGS) entry which is preliminary data.</text>
</comment>
<dbReference type="EMBL" id="JAVDWW010000001">
    <property type="protein sequence ID" value="MDR7167330.1"/>
    <property type="molecule type" value="Genomic_DNA"/>
</dbReference>
<accession>A0ABU1X9W0</accession>
<dbReference type="CDD" id="cd04433">
    <property type="entry name" value="AFD_class_I"/>
    <property type="match status" value="1"/>
</dbReference>
<dbReference type="Pfam" id="PF13193">
    <property type="entry name" value="AMP-binding_C"/>
    <property type="match status" value="1"/>
</dbReference>
<evidence type="ECO:0000259" key="2">
    <source>
        <dbReference type="Pfam" id="PF13193"/>
    </source>
</evidence>
<dbReference type="Proteomes" id="UP001251217">
    <property type="component" value="Unassembled WGS sequence"/>
</dbReference>
<dbReference type="PANTHER" id="PTHR43201">
    <property type="entry name" value="ACYL-COA SYNTHETASE"/>
    <property type="match status" value="1"/>
</dbReference>
<dbReference type="Pfam" id="PF00501">
    <property type="entry name" value="AMP-binding"/>
    <property type="match status" value="1"/>
</dbReference>
<dbReference type="PANTHER" id="PTHR43201:SF32">
    <property type="entry name" value="2-SUCCINYLBENZOATE--COA LIGASE, CHLOROPLASTIC_PEROXISOMAL"/>
    <property type="match status" value="1"/>
</dbReference>
<keyword evidence="3" id="KW-0436">Ligase</keyword>
<dbReference type="InterPro" id="IPR025110">
    <property type="entry name" value="AMP-bd_C"/>
</dbReference>
<dbReference type="Gene3D" id="3.30.300.30">
    <property type="match status" value="1"/>
</dbReference>
<dbReference type="GO" id="GO:0016874">
    <property type="term" value="F:ligase activity"/>
    <property type="evidence" value="ECO:0007669"/>
    <property type="project" value="UniProtKB-KW"/>
</dbReference>